<evidence type="ECO:0000256" key="1">
    <source>
        <dbReference type="ARBA" id="ARBA00004418"/>
    </source>
</evidence>
<comment type="subcellular location">
    <subcellularLocation>
        <location evidence="1 7">Periplasm</location>
    </subcellularLocation>
</comment>
<keyword evidence="10" id="KW-1185">Reference proteome</keyword>
<evidence type="ECO:0000256" key="6">
    <source>
        <dbReference type="ARBA" id="ARBA00025643"/>
    </source>
</evidence>
<evidence type="ECO:0000256" key="3">
    <source>
        <dbReference type="ARBA" id="ARBA00014754"/>
    </source>
</evidence>
<feature type="domain" description="SAF" evidence="8">
    <location>
        <begin position="95"/>
        <end position="157"/>
    </location>
</feature>
<dbReference type="InterPro" id="IPR039246">
    <property type="entry name" value="Flagellar_FlgA"/>
</dbReference>
<dbReference type="SMART" id="SM00858">
    <property type="entry name" value="SAF"/>
    <property type="match status" value="1"/>
</dbReference>
<gene>
    <name evidence="9" type="primary">flgA</name>
    <name evidence="9" type="ORF">EV102420_15_00390</name>
</gene>
<accession>A0A090V4V2</accession>
<evidence type="ECO:0000313" key="9">
    <source>
        <dbReference type="EMBL" id="GAL59143.1"/>
    </source>
</evidence>
<comment type="caution">
    <text evidence="9">The sequence shown here is derived from an EMBL/GenBank/DDBJ whole genome shotgun (WGS) entry which is preliminary data.</text>
</comment>
<evidence type="ECO:0000256" key="7">
    <source>
        <dbReference type="RuleBase" id="RU362063"/>
    </source>
</evidence>
<dbReference type="RefSeq" id="WP_042392721.1">
    <property type="nucleotide sequence ID" value="NZ_BBMZ01000015.1"/>
</dbReference>
<dbReference type="EMBL" id="BBMZ01000015">
    <property type="protein sequence ID" value="GAL59143.1"/>
    <property type="molecule type" value="Genomic_DNA"/>
</dbReference>
<evidence type="ECO:0000256" key="5">
    <source>
        <dbReference type="ARBA" id="ARBA00022764"/>
    </source>
</evidence>
<dbReference type="eggNOG" id="COG1261">
    <property type="taxonomic scope" value="Bacteria"/>
</dbReference>
<feature type="signal peptide" evidence="7">
    <location>
        <begin position="1"/>
        <end position="21"/>
    </location>
</feature>
<dbReference type="AlphaFoldDB" id="A0A090V4V2"/>
<reference evidence="9 10" key="1">
    <citation type="submission" date="2014-09" db="EMBL/GenBank/DDBJ databases">
        <title>Whole genome shotgun sequence of Escherichia vulneris NBRC 102420.</title>
        <authorList>
            <person name="Yoshida Y."/>
            <person name="Hosoyama A."/>
            <person name="Tsuchikane K."/>
            <person name="Ohji S."/>
            <person name="Ichikawa N."/>
            <person name="Kimura A."/>
            <person name="Yamazoe A."/>
            <person name="Ezaki T."/>
            <person name="Fujita N."/>
        </authorList>
    </citation>
    <scope>NUCLEOTIDE SEQUENCE [LARGE SCALE GENOMIC DNA]</scope>
    <source>
        <strain evidence="9 10">NBRC 102420</strain>
    </source>
</reference>
<dbReference type="Gene3D" id="3.90.1210.10">
    <property type="entry name" value="Antifreeze-like/N-acetylneuraminic acid synthase C-terminal domain"/>
    <property type="match status" value="1"/>
</dbReference>
<keyword evidence="9" id="KW-0969">Cilium</keyword>
<protein>
    <recommendedName>
        <fullName evidence="3 7">Flagella basal body P-ring formation protein FlgA</fullName>
    </recommendedName>
</protein>
<proteinExistence type="inferred from homology"/>
<keyword evidence="9" id="KW-0282">Flagellum</keyword>
<dbReference type="STRING" id="1115515.EV102420_15_00390"/>
<keyword evidence="5 7" id="KW-0574">Periplasm</keyword>
<dbReference type="PANTHER" id="PTHR36307">
    <property type="entry name" value="FLAGELLA BASAL BODY P-RING FORMATION PROTEIN FLGA"/>
    <property type="match status" value="1"/>
</dbReference>
<sequence length="219" mass="23169">MHSVKSLCAALLLFVSPFAAAQDLTAQLTTFFAQRLAGFSDEVAVTVRTPANLLPACEQPALSVAGNAKLWGNVNVLAQCANEKRYLQVTVEATGNYVVAAQAITRGSTLEPGSVTLKRGRLDRLPPRTMLDINQAQDAVSLRDLAPGQAIQLSMLRQSWRIKAGQRVQVIASGDGFSVNGEGQALNNASVAQNARVRMTSGQVVSGTVAPDGNILINL</sequence>
<evidence type="ECO:0000256" key="2">
    <source>
        <dbReference type="ARBA" id="ARBA00010474"/>
    </source>
</evidence>
<dbReference type="Proteomes" id="UP000029462">
    <property type="component" value="Unassembled WGS sequence"/>
</dbReference>
<name>A0A090V4V2_PSEVU</name>
<evidence type="ECO:0000259" key="8">
    <source>
        <dbReference type="SMART" id="SM00858"/>
    </source>
</evidence>
<keyword evidence="4 7" id="KW-0732">Signal</keyword>
<dbReference type="InterPro" id="IPR013974">
    <property type="entry name" value="SAF"/>
</dbReference>
<evidence type="ECO:0000313" key="10">
    <source>
        <dbReference type="Proteomes" id="UP000029462"/>
    </source>
</evidence>
<dbReference type="GO" id="GO:0042597">
    <property type="term" value="C:periplasmic space"/>
    <property type="evidence" value="ECO:0007669"/>
    <property type="project" value="UniProtKB-SubCell"/>
</dbReference>
<feature type="chain" id="PRO_5005107010" description="Flagella basal body P-ring formation protein FlgA" evidence="7">
    <location>
        <begin position="22"/>
        <end position="219"/>
    </location>
</feature>
<dbReference type="Pfam" id="PF13144">
    <property type="entry name" value="ChapFlgA"/>
    <property type="match status" value="1"/>
</dbReference>
<organism evidence="9 10">
    <name type="scientific">Pseudescherichia vulneris NBRC 102420</name>
    <dbReference type="NCBI Taxonomy" id="1115515"/>
    <lineage>
        <taxon>Bacteria</taxon>
        <taxon>Pseudomonadati</taxon>
        <taxon>Pseudomonadota</taxon>
        <taxon>Gammaproteobacteria</taxon>
        <taxon>Enterobacterales</taxon>
        <taxon>Enterobacteriaceae</taxon>
        <taxon>Pseudescherichia</taxon>
    </lineage>
</organism>
<dbReference type="CDD" id="cd11614">
    <property type="entry name" value="SAF_CpaB_FlgA_like"/>
    <property type="match status" value="1"/>
</dbReference>
<dbReference type="NCBIfam" id="TIGR03170">
    <property type="entry name" value="flgA_cterm"/>
    <property type="match status" value="1"/>
</dbReference>
<comment type="similarity">
    <text evidence="2 7">Belongs to the FlgA family.</text>
</comment>
<dbReference type="Gene3D" id="2.30.30.760">
    <property type="match status" value="1"/>
</dbReference>
<comment type="function">
    <text evidence="6 7">Involved in the assembly process of the P-ring formation. It may associate with FlgF on the rod constituting a structure essential for the P-ring assembly or may act as a modulator protein for the P-ring assembly.</text>
</comment>
<dbReference type="GO" id="GO:0044780">
    <property type="term" value="P:bacterial-type flagellum assembly"/>
    <property type="evidence" value="ECO:0007669"/>
    <property type="project" value="InterPro"/>
</dbReference>
<dbReference type="PANTHER" id="PTHR36307:SF1">
    <property type="entry name" value="FLAGELLA BASAL BODY P-RING FORMATION PROTEIN FLGA"/>
    <property type="match status" value="1"/>
</dbReference>
<evidence type="ECO:0000256" key="4">
    <source>
        <dbReference type="ARBA" id="ARBA00022729"/>
    </source>
</evidence>
<dbReference type="InterPro" id="IPR017585">
    <property type="entry name" value="SAF_FlgA"/>
</dbReference>
<keyword evidence="7" id="KW-1005">Bacterial flagellum biogenesis</keyword>
<dbReference type="OrthoDB" id="7065435at2"/>
<keyword evidence="9" id="KW-0966">Cell projection</keyword>